<dbReference type="SUPFAM" id="SSF49785">
    <property type="entry name" value="Galactose-binding domain-like"/>
    <property type="match status" value="1"/>
</dbReference>
<evidence type="ECO:0008006" key="3">
    <source>
        <dbReference type="Google" id="ProtNLM"/>
    </source>
</evidence>
<dbReference type="Gene3D" id="2.60.120.200">
    <property type="match status" value="1"/>
</dbReference>
<dbReference type="SUPFAM" id="SSF49899">
    <property type="entry name" value="Concanavalin A-like lectins/glucanases"/>
    <property type="match status" value="1"/>
</dbReference>
<gene>
    <name evidence="1" type="ORF">DSM109990_01344</name>
</gene>
<protein>
    <recommendedName>
        <fullName evidence="3">Concanavalin A-like lectin/glucanases superfamily protein</fullName>
    </recommendedName>
</protein>
<dbReference type="RefSeq" id="WP_243262886.1">
    <property type="nucleotide sequence ID" value="NZ_CP085144.1"/>
</dbReference>
<evidence type="ECO:0000313" key="2">
    <source>
        <dbReference type="Proteomes" id="UP000831019"/>
    </source>
</evidence>
<evidence type="ECO:0000313" key="1">
    <source>
        <dbReference type="EMBL" id="UOA14538.1"/>
    </source>
</evidence>
<dbReference type="Proteomes" id="UP000831019">
    <property type="component" value="Chromosome"/>
</dbReference>
<keyword evidence="2" id="KW-1185">Reference proteome</keyword>
<reference evidence="2" key="1">
    <citation type="journal article" date="2022" name="Microorganisms">
        <title>Beyond the ABCs#Discovery of Three New Plasmid Types in Rhodobacterales (RepQ, RepY, RepW).</title>
        <authorList>
            <person name="Freese H.M."/>
            <person name="Ringel V."/>
            <person name="Overmann J."/>
            <person name="Petersen J."/>
        </authorList>
    </citation>
    <scope>NUCLEOTIDE SEQUENCE [LARGE SCALE GENOMIC DNA]</scope>
    <source>
        <strain evidence="2">DSM 109990</strain>
    </source>
</reference>
<sequence length="975" mass="104037">MAIQKQVIMGRLYQASGEPIGAGFVRFTLNRFDATDNGVIAASRKIEAEIETDGSVAVELWPNTAGDRGTFYTVTLLGEAGNELEKYGRINIGTDGPYQLADLLREEMPPAATSYWMSLTEAEFAAKVAQMDARVSTAETARDIALTARDTTIAARDAAEGSKNAAYGYAQDVASAIVYQNLAGVLASYGLNIVDAFVYDTTRDFMAGLWRYRCKDKTWYDEAGAATGRWLGGGLTYGEALSAGGQIGDYYLNQNGTFYRLTDGSHVLVYRGSRREFPANAIITAEAGRVVIWDGDDPSLPMWRAFPKPNVRNFPFWWDNGGTYTVTRIRALNGEIMFGVRGGSQGGVSSIELIKDRLGKRDTSYNESGFVPQGIGDYRIDRVPALVTHPEYQPIVNYEVNDVAMTVLPGAPIDPETGLPTPTIAVATGGGVSVIRDDESVVNITDGTGSAAFKVQFTQEHKLAYILGEPNAGIRIDGIPDVDFTVGPNKVSRHNGEYFFLTNQVRSSGWSSVVPYLPVGSHIHPANLAVASDRLVYGVNATGEGGGLLFVYPDPNSQQRSMVAKVTKSYPTGMMVGDTKGCWLASTDASDLVGGELVTNGGFDSDVSGWTSDDGAILSQDGGRLRIENGVGSAGDALQTITTVPGATYVLSATVQAGTAGARVFANEGPRQAQVSTSSSTPQRGTSEFVAESTSTVIKLSPASTQVGSTMYADNISVRRADPDRSVNGRGLTVHGTIARTPVAGGAELVGYSSSSANNYLTSDFEGDYSGHSTFSMIAWYYGAPGSSFWSWYEAPGGGTSSEFLTAYMDIGTGAFRLLWQARLSIMQPTDATPSVGRWSQIALNFHGGSVTVYQDGRFVGTYSNIPNYDLHELRIRPSSGGKVALLRIGATAPTPEQIAKIYRDEKKLFQPGAACTLYGDSDAVTALAHDDTKGLDLVGTSDGLSRFKGLLRVSHDATPITTTIAAGAGYEVTQ</sequence>
<accession>A0ABY3ZJ25</accession>
<organism evidence="1 2">
    <name type="scientific">Sulfitobacter dubius</name>
    <dbReference type="NCBI Taxonomy" id="218673"/>
    <lineage>
        <taxon>Bacteria</taxon>
        <taxon>Pseudomonadati</taxon>
        <taxon>Pseudomonadota</taxon>
        <taxon>Alphaproteobacteria</taxon>
        <taxon>Rhodobacterales</taxon>
        <taxon>Roseobacteraceae</taxon>
        <taxon>Sulfitobacter</taxon>
    </lineage>
</organism>
<dbReference type="InterPro" id="IPR008979">
    <property type="entry name" value="Galactose-bd-like_sf"/>
</dbReference>
<proteinExistence type="predicted"/>
<dbReference type="EMBL" id="CP085144">
    <property type="protein sequence ID" value="UOA14538.1"/>
    <property type="molecule type" value="Genomic_DNA"/>
</dbReference>
<dbReference type="Gene3D" id="2.60.120.260">
    <property type="entry name" value="Galactose-binding domain-like"/>
    <property type="match status" value="1"/>
</dbReference>
<name>A0ABY3ZJ25_9RHOB</name>
<dbReference type="InterPro" id="IPR013320">
    <property type="entry name" value="ConA-like_dom_sf"/>
</dbReference>